<evidence type="ECO:0000256" key="3">
    <source>
        <dbReference type="ARBA" id="ARBA00022833"/>
    </source>
</evidence>
<evidence type="ECO:0000256" key="4">
    <source>
        <dbReference type="PROSITE-ProRule" id="PRU00325"/>
    </source>
</evidence>
<proteinExistence type="predicted"/>
<organism evidence="6 7">
    <name type="scientific">Centaurea solstitialis</name>
    <name type="common">yellow star-thistle</name>
    <dbReference type="NCBI Taxonomy" id="347529"/>
    <lineage>
        <taxon>Eukaryota</taxon>
        <taxon>Viridiplantae</taxon>
        <taxon>Streptophyta</taxon>
        <taxon>Embryophyta</taxon>
        <taxon>Tracheophyta</taxon>
        <taxon>Spermatophyta</taxon>
        <taxon>Magnoliopsida</taxon>
        <taxon>eudicotyledons</taxon>
        <taxon>Gunneridae</taxon>
        <taxon>Pentapetalae</taxon>
        <taxon>asterids</taxon>
        <taxon>campanulids</taxon>
        <taxon>Asterales</taxon>
        <taxon>Asteraceae</taxon>
        <taxon>Carduoideae</taxon>
        <taxon>Cardueae</taxon>
        <taxon>Centaureinae</taxon>
        <taxon>Centaurea</taxon>
    </lineage>
</organism>
<accession>A0AA38TFK2</accession>
<dbReference type="PANTHER" id="PTHR31973:SF187">
    <property type="entry name" value="MUTATOR TRANSPOSASE MUDRA PROTEIN"/>
    <property type="match status" value="1"/>
</dbReference>
<evidence type="ECO:0000313" key="7">
    <source>
        <dbReference type="Proteomes" id="UP001172457"/>
    </source>
</evidence>
<dbReference type="InterPro" id="IPR006564">
    <property type="entry name" value="Znf_PMZ"/>
</dbReference>
<reference evidence="6" key="1">
    <citation type="submission" date="2023-03" db="EMBL/GenBank/DDBJ databases">
        <title>Chromosome-scale reference genome and RAD-based genetic map of yellow starthistle (Centaurea solstitialis) reveal putative structural variation and QTLs associated with invader traits.</title>
        <authorList>
            <person name="Reatini B."/>
            <person name="Cang F.A."/>
            <person name="Jiang Q."/>
            <person name="Mckibben M.T.W."/>
            <person name="Barker M.S."/>
            <person name="Rieseberg L.H."/>
            <person name="Dlugosch K.M."/>
        </authorList>
    </citation>
    <scope>NUCLEOTIDE SEQUENCE</scope>
    <source>
        <strain evidence="6">CAN-66</strain>
        <tissue evidence="6">Leaf</tissue>
    </source>
</reference>
<keyword evidence="2 4" id="KW-0863">Zinc-finger</keyword>
<keyword evidence="3" id="KW-0862">Zinc</keyword>
<evidence type="ECO:0000313" key="6">
    <source>
        <dbReference type="EMBL" id="KAJ9560054.1"/>
    </source>
</evidence>
<dbReference type="SMART" id="SM00575">
    <property type="entry name" value="ZnF_PMZ"/>
    <property type="match status" value="1"/>
</dbReference>
<feature type="domain" description="SWIM-type" evidence="5">
    <location>
        <begin position="134"/>
        <end position="172"/>
    </location>
</feature>
<keyword evidence="1" id="KW-0479">Metal-binding</keyword>
<sequence length="303" mass="35233">MFWEACKAYKVSDFQATMDLMRHSLPDAAEYLAEVGYPRWARSLFPGLRYSSMTSNSAESINSITRFAHYLPITMLVEYYRSTLQDWYFKRGIIAGKEQHPLTLWVQAKIERGSVKSANWRVYGISENRVLKCMRATRLKKSICGERTCTCMQWQISGIMCGHLIADVRSLNHTDCYQWASSCFTSDAYRRTWGYQVNPLPSPSEYELPPERITVFLSLQGTQKLWKTTRPRSYPVKRRGTDSETLQSMYSERAFQKQMSRTYAEHLALCLDRQVDVTDLRVVPHIENENQQEDVFGTYNLGD</sequence>
<dbReference type="GO" id="GO:0008270">
    <property type="term" value="F:zinc ion binding"/>
    <property type="evidence" value="ECO:0007669"/>
    <property type="project" value="UniProtKB-KW"/>
</dbReference>
<evidence type="ECO:0000256" key="2">
    <source>
        <dbReference type="ARBA" id="ARBA00022771"/>
    </source>
</evidence>
<gene>
    <name evidence="6" type="ORF">OSB04_005214</name>
</gene>
<comment type="caution">
    <text evidence="6">The sequence shown here is derived from an EMBL/GenBank/DDBJ whole genome shotgun (WGS) entry which is preliminary data.</text>
</comment>
<keyword evidence="7" id="KW-1185">Reference proteome</keyword>
<protein>
    <recommendedName>
        <fullName evidence="5">SWIM-type domain-containing protein</fullName>
    </recommendedName>
</protein>
<dbReference type="PANTHER" id="PTHR31973">
    <property type="entry name" value="POLYPROTEIN, PUTATIVE-RELATED"/>
    <property type="match status" value="1"/>
</dbReference>
<name>A0AA38TFK2_9ASTR</name>
<dbReference type="InterPro" id="IPR007527">
    <property type="entry name" value="Znf_SWIM"/>
</dbReference>
<evidence type="ECO:0000259" key="5">
    <source>
        <dbReference type="PROSITE" id="PS50966"/>
    </source>
</evidence>
<dbReference type="EMBL" id="JARYMX010000002">
    <property type="protein sequence ID" value="KAJ9560054.1"/>
    <property type="molecule type" value="Genomic_DNA"/>
</dbReference>
<evidence type="ECO:0000256" key="1">
    <source>
        <dbReference type="ARBA" id="ARBA00022723"/>
    </source>
</evidence>
<dbReference type="AlphaFoldDB" id="A0AA38TFK2"/>
<dbReference type="PROSITE" id="PS50966">
    <property type="entry name" value="ZF_SWIM"/>
    <property type="match status" value="1"/>
</dbReference>
<dbReference type="Proteomes" id="UP001172457">
    <property type="component" value="Chromosome 2"/>
</dbReference>